<proteinExistence type="predicted"/>
<organism evidence="3 4">
    <name type="scientific">Antrihabitans spumae</name>
    <dbReference type="NCBI Taxonomy" id="3373370"/>
    <lineage>
        <taxon>Bacteria</taxon>
        <taxon>Bacillati</taxon>
        <taxon>Actinomycetota</taxon>
        <taxon>Actinomycetes</taxon>
        <taxon>Mycobacteriales</taxon>
        <taxon>Nocardiaceae</taxon>
        <taxon>Antrihabitans</taxon>
    </lineage>
</organism>
<evidence type="ECO:0000313" key="3">
    <source>
        <dbReference type="EMBL" id="MFH5244794.1"/>
    </source>
</evidence>
<dbReference type="EMBL" id="JBIMSP010000052">
    <property type="protein sequence ID" value="MFH5244794.1"/>
    <property type="molecule type" value="Genomic_DNA"/>
</dbReference>
<name>A0ABW7KRD4_9NOCA</name>
<evidence type="ECO:0000256" key="2">
    <source>
        <dbReference type="SAM" id="SignalP"/>
    </source>
</evidence>
<reference evidence="3 4" key="1">
    <citation type="submission" date="2024-10" db="EMBL/GenBank/DDBJ databases">
        <authorList>
            <person name="Riesco R."/>
        </authorList>
    </citation>
    <scope>NUCLEOTIDE SEQUENCE [LARGE SCALE GENOMIC DNA]</scope>
    <source>
        <strain evidence="3 4">NCIMB 15448</strain>
    </source>
</reference>
<accession>A0ABW7KRD4</accession>
<dbReference type="RefSeq" id="WP_395125880.1">
    <property type="nucleotide sequence ID" value="NZ_JBIMSP010000052.1"/>
</dbReference>
<evidence type="ECO:0000256" key="1">
    <source>
        <dbReference type="ARBA" id="ARBA00022729"/>
    </source>
</evidence>
<feature type="chain" id="PRO_5045144786" evidence="2">
    <location>
        <begin position="40"/>
        <end position="215"/>
    </location>
</feature>
<dbReference type="Pfam" id="PF09203">
    <property type="entry name" value="MspA"/>
    <property type="match status" value="1"/>
</dbReference>
<dbReference type="InterPro" id="IPR015286">
    <property type="entry name" value="Porin_fam_mycobact-type"/>
</dbReference>
<dbReference type="Proteomes" id="UP001609176">
    <property type="component" value="Unassembled WGS sequence"/>
</dbReference>
<dbReference type="SUPFAM" id="SSF56959">
    <property type="entry name" value="Leukocidin-like"/>
    <property type="match status" value="1"/>
</dbReference>
<keyword evidence="1 2" id="KW-0732">Signal</keyword>
<dbReference type="Gene3D" id="2.10.300.10">
    <property type="entry name" value="Porin MspA ribbon domain"/>
    <property type="match status" value="1"/>
</dbReference>
<sequence>MTDIRTPRRRRGLGFVRGMALATVAAAALALGNSGAASAAIDGSNSVVDFNGNRIEAITADTFIQFVPPLDGNPLTREWFHNGRAAFKVEGPDAEDFEGTITIGYQVGYPATFDGSINFGWNPEVEIEVGGGSITPTIGDIIPLPGFDMEVGFGPGIVDVPAAEGDISGTEGDIALSNFQGTVTGVLGVTSIRPYVKVVSAAGDTVVAYGPIFRN</sequence>
<dbReference type="InterPro" id="IPR036435">
    <property type="entry name" value="Leukocidin/porin_MspA_sf"/>
</dbReference>
<evidence type="ECO:0000313" key="4">
    <source>
        <dbReference type="Proteomes" id="UP001609176"/>
    </source>
</evidence>
<comment type="caution">
    <text evidence="3">The sequence shown here is derived from an EMBL/GenBank/DDBJ whole genome shotgun (WGS) entry which is preliminary data.</text>
</comment>
<feature type="signal peptide" evidence="2">
    <location>
        <begin position="1"/>
        <end position="39"/>
    </location>
</feature>
<gene>
    <name evidence="3" type="ORF">ACHIPV_23390</name>
</gene>
<dbReference type="Gene3D" id="2.60.40.1650">
    <property type="entry name" value="Porin MspA (Ig-like beta-sandwich domain)"/>
    <property type="match status" value="1"/>
</dbReference>
<protein>
    <submittedName>
        <fullName evidence="3">MspA family porin</fullName>
    </submittedName>
</protein>